<accession>A0ABU9GWT9</accession>
<proteinExistence type="predicted"/>
<sequence>MSWLIENKEWLFSGAGLTALGLICKFIYKKEDKQISENNNSIVINNNPPP</sequence>
<gene>
    <name evidence="2" type="ORF">V6257_02700</name>
</gene>
<keyword evidence="3" id="KW-1185">Reference proteome</keyword>
<keyword evidence="1" id="KW-0812">Transmembrane</keyword>
<evidence type="ECO:0000313" key="2">
    <source>
        <dbReference type="EMBL" id="MEL0653931.1"/>
    </source>
</evidence>
<keyword evidence="1" id="KW-1133">Transmembrane helix</keyword>
<dbReference type="Proteomes" id="UP001371391">
    <property type="component" value="Unassembled WGS sequence"/>
</dbReference>
<keyword evidence="1" id="KW-0472">Membrane</keyword>
<reference evidence="2 3" key="1">
    <citation type="submission" date="2024-02" db="EMBL/GenBank/DDBJ databases">
        <title>Bacteria isolated from the canopy kelp, Nereocystis luetkeana.</title>
        <authorList>
            <person name="Pfister C.A."/>
            <person name="Younker I.T."/>
            <person name="Light S.H."/>
        </authorList>
    </citation>
    <scope>NUCLEOTIDE SEQUENCE [LARGE SCALE GENOMIC DNA]</scope>
    <source>
        <strain evidence="2 3">TI.1.03</strain>
    </source>
</reference>
<evidence type="ECO:0000313" key="3">
    <source>
        <dbReference type="Proteomes" id="UP001371391"/>
    </source>
</evidence>
<dbReference type="RefSeq" id="WP_341601453.1">
    <property type="nucleotide sequence ID" value="NZ_JBAKAW010000002.1"/>
</dbReference>
<name>A0ABU9GWT9_9GAMM</name>
<evidence type="ECO:0000256" key="1">
    <source>
        <dbReference type="SAM" id="Phobius"/>
    </source>
</evidence>
<protein>
    <submittedName>
        <fullName evidence="2">Uncharacterized protein</fullName>
    </submittedName>
</protein>
<feature type="transmembrane region" description="Helical" evidence="1">
    <location>
        <begin position="12"/>
        <end position="28"/>
    </location>
</feature>
<dbReference type="EMBL" id="JBAKAW010000002">
    <property type="protein sequence ID" value="MEL0653931.1"/>
    <property type="molecule type" value="Genomic_DNA"/>
</dbReference>
<organism evidence="2 3">
    <name type="scientific">Pseudoalteromonas issachenkonii</name>
    <dbReference type="NCBI Taxonomy" id="152297"/>
    <lineage>
        <taxon>Bacteria</taxon>
        <taxon>Pseudomonadati</taxon>
        <taxon>Pseudomonadota</taxon>
        <taxon>Gammaproteobacteria</taxon>
        <taxon>Alteromonadales</taxon>
        <taxon>Pseudoalteromonadaceae</taxon>
        <taxon>Pseudoalteromonas</taxon>
    </lineage>
</organism>
<comment type="caution">
    <text evidence="2">The sequence shown here is derived from an EMBL/GenBank/DDBJ whole genome shotgun (WGS) entry which is preliminary data.</text>
</comment>